<dbReference type="AlphaFoldDB" id="D4DNX2"/>
<sequence>MLIVKFNIRLFLLEYLSKTIFISFGNNLEQSEKQVYDGKPFIGYGNRMMESKKQEAARTIGRLKNRTTDQERLQGWREACGKQHLSGEFALSTKLNGEAYTEEEARMVAELFGR</sequence>
<comment type="caution">
    <text evidence="1">The sequence shown here is derived from an EMBL/GenBank/DDBJ whole genome shotgun (WGS) entry which is preliminary data.</text>
</comment>
<dbReference type="STRING" id="546263.NELON_06385"/>
<evidence type="ECO:0000313" key="2">
    <source>
        <dbReference type="Proteomes" id="UP000005536"/>
    </source>
</evidence>
<organism evidence="1 2">
    <name type="scientific">Neisseria elongata subsp. glycolytica ATCC 29315</name>
    <dbReference type="NCBI Taxonomy" id="546263"/>
    <lineage>
        <taxon>Bacteria</taxon>
        <taxon>Pseudomonadati</taxon>
        <taxon>Pseudomonadota</taxon>
        <taxon>Betaproteobacteria</taxon>
        <taxon>Neisseriales</taxon>
        <taxon>Neisseriaceae</taxon>
        <taxon>Neisseria</taxon>
    </lineage>
</organism>
<reference evidence="1 2" key="1">
    <citation type="submission" date="2010-02" db="EMBL/GenBank/DDBJ databases">
        <authorList>
            <person name="Weinstock G."/>
            <person name="Sodergren E."/>
            <person name="Clifton S."/>
            <person name="Fulton L."/>
            <person name="Fulton B."/>
            <person name="Courtney L."/>
            <person name="Fronick C."/>
            <person name="Harrison M."/>
            <person name="Strong C."/>
            <person name="Farmer C."/>
            <person name="Delahaunty K."/>
            <person name="Markovic C."/>
            <person name="Hall O."/>
            <person name="Minx P."/>
            <person name="Tomlinson C."/>
            <person name="Mitreva M."/>
            <person name="Nelson J."/>
            <person name="Hou S."/>
            <person name="Wollam A."/>
            <person name="Pepin K.H."/>
            <person name="Johnson M."/>
            <person name="Bhonagiri V."/>
            <person name="Zhang X."/>
            <person name="Suruliraj S."/>
            <person name="Warren W."/>
            <person name="Chinwalla A."/>
            <person name="Mardis E.R."/>
            <person name="Wilson R.K."/>
        </authorList>
    </citation>
    <scope>NUCLEOTIDE SEQUENCE [LARGE SCALE GENOMIC DNA]</scope>
    <source>
        <strain evidence="1 2">ATCC 29315</strain>
    </source>
</reference>
<protein>
    <submittedName>
        <fullName evidence="1">Uncharacterized protein</fullName>
    </submittedName>
</protein>
<accession>D4DNX2</accession>
<evidence type="ECO:0000313" key="1">
    <source>
        <dbReference type="EMBL" id="EFE50598.1"/>
    </source>
</evidence>
<dbReference type="EMBL" id="ADBF01000016">
    <property type="protein sequence ID" value="EFE50598.1"/>
    <property type="molecule type" value="Genomic_DNA"/>
</dbReference>
<dbReference type="Proteomes" id="UP000005536">
    <property type="component" value="Unassembled WGS sequence"/>
</dbReference>
<name>D4DNX2_NEIEG</name>
<gene>
    <name evidence="1" type="ORF">NEIELOOT_00756</name>
</gene>
<proteinExistence type="predicted"/>